<dbReference type="EMBL" id="CAACVS010000006">
    <property type="protein sequence ID" value="VEU33677.1"/>
    <property type="molecule type" value="Genomic_DNA"/>
</dbReference>
<feature type="transmembrane region" description="Helical" evidence="1">
    <location>
        <begin position="227"/>
        <end position="246"/>
    </location>
</feature>
<keyword evidence="2" id="KW-0732">Signal</keyword>
<dbReference type="OrthoDB" id="10560620at2759"/>
<sequence length="285" mass="29900">MIRILSAVLWAFLCVVSIPSSEVRNTAAVTAFAPSLSRHHQKLKVPVDLHVGQLRTLSLPKIPSVRVVAQSPASARTTCTSLPSAKVLPFVYTGFSGALLYKATRLSTDCSETIVLVAVSALSFLNLGPSDNARLASAKRAYKKTEPASAGKEKQARQAALTWKKAVRIKIIGQVIGLGRMVLAKECRGVMKGAAWVMGATLAFLMAGGGSARHDDMGNLKPIPEKALMGIMTIDAILFAAALLAAEPSSSLGFVAAVVYAAGVSVGSLEGVPQFLKAMKGNKSN</sequence>
<proteinExistence type="predicted"/>
<evidence type="ECO:0000256" key="1">
    <source>
        <dbReference type="SAM" id="Phobius"/>
    </source>
</evidence>
<accession>A0A448YV50</accession>
<dbReference type="AlphaFoldDB" id="A0A448YV50"/>
<name>A0A448YV50_9STRA</name>
<evidence type="ECO:0000256" key="2">
    <source>
        <dbReference type="SAM" id="SignalP"/>
    </source>
</evidence>
<keyword evidence="4" id="KW-1185">Reference proteome</keyword>
<feature type="transmembrane region" description="Helical" evidence="1">
    <location>
        <begin position="189"/>
        <end position="207"/>
    </location>
</feature>
<reference evidence="3 4" key="1">
    <citation type="submission" date="2019-01" db="EMBL/GenBank/DDBJ databases">
        <authorList>
            <person name="Ferrante I. M."/>
        </authorList>
    </citation>
    <scope>NUCLEOTIDE SEQUENCE [LARGE SCALE GENOMIC DNA]</scope>
    <source>
        <strain evidence="3 4">B856</strain>
    </source>
</reference>
<feature type="chain" id="PRO_5019334208" evidence="2">
    <location>
        <begin position="18"/>
        <end position="285"/>
    </location>
</feature>
<feature type="transmembrane region" description="Helical" evidence="1">
    <location>
        <begin position="252"/>
        <end position="272"/>
    </location>
</feature>
<dbReference type="Proteomes" id="UP000291116">
    <property type="component" value="Unassembled WGS sequence"/>
</dbReference>
<keyword evidence="1" id="KW-1133">Transmembrane helix</keyword>
<evidence type="ECO:0000313" key="3">
    <source>
        <dbReference type="EMBL" id="VEU33677.1"/>
    </source>
</evidence>
<gene>
    <name evidence="3" type="ORF">PSNMU_V1.4_AUG-EV-PASAV3_0003670</name>
</gene>
<keyword evidence="1" id="KW-0812">Transmembrane</keyword>
<organism evidence="3 4">
    <name type="scientific">Pseudo-nitzschia multistriata</name>
    <dbReference type="NCBI Taxonomy" id="183589"/>
    <lineage>
        <taxon>Eukaryota</taxon>
        <taxon>Sar</taxon>
        <taxon>Stramenopiles</taxon>
        <taxon>Ochrophyta</taxon>
        <taxon>Bacillariophyta</taxon>
        <taxon>Bacillariophyceae</taxon>
        <taxon>Bacillariophycidae</taxon>
        <taxon>Bacillariales</taxon>
        <taxon>Bacillariaceae</taxon>
        <taxon>Pseudo-nitzschia</taxon>
    </lineage>
</organism>
<evidence type="ECO:0000313" key="4">
    <source>
        <dbReference type="Proteomes" id="UP000291116"/>
    </source>
</evidence>
<keyword evidence="1" id="KW-0472">Membrane</keyword>
<protein>
    <submittedName>
        <fullName evidence="3">Uncharacterized protein</fullName>
    </submittedName>
</protein>
<feature type="signal peptide" evidence="2">
    <location>
        <begin position="1"/>
        <end position="17"/>
    </location>
</feature>